<dbReference type="EMBL" id="GL883080">
    <property type="protein sequence ID" value="EGF89993.1"/>
    <property type="molecule type" value="Genomic_DNA"/>
</dbReference>
<gene>
    <name evidence="2" type="ORF">ABI_44200</name>
</gene>
<proteinExistence type="predicted"/>
<dbReference type="STRING" id="715226.ABI_44200"/>
<accession>F4QTC3</accession>
<dbReference type="Proteomes" id="UP000006512">
    <property type="component" value="Unassembled WGS sequence"/>
</dbReference>
<keyword evidence="3" id="KW-1185">Reference proteome</keyword>
<evidence type="ECO:0000256" key="1">
    <source>
        <dbReference type="SAM" id="MobiDB-lite"/>
    </source>
</evidence>
<feature type="region of interest" description="Disordered" evidence="1">
    <location>
        <begin position="27"/>
        <end position="53"/>
    </location>
</feature>
<protein>
    <submittedName>
        <fullName evidence="2">Uncharacterized protein</fullName>
    </submittedName>
</protein>
<organism evidence="2 3">
    <name type="scientific">Asticcacaulis biprosthecium C19</name>
    <dbReference type="NCBI Taxonomy" id="715226"/>
    <lineage>
        <taxon>Bacteria</taxon>
        <taxon>Pseudomonadati</taxon>
        <taxon>Pseudomonadota</taxon>
        <taxon>Alphaproteobacteria</taxon>
        <taxon>Caulobacterales</taxon>
        <taxon>Caulobacteraceae</taxon>
        <taxon>Asticcacaulis</taxon>
    </lineage>
</organism>
<sequence length="53" mass="5583">MPGSKILVEKVHNPGGRVEITDRETKETNFGAGDDGCQRTATGGKSVRVGRGL</sequence>
<name>F4QTC3_9CAUL</name>
<reference evidence="3" key="1">
    <citation type="submission" date="2011-03" db="EMBL/GenBank/DDBJ databases">
        <title>Draft genome sequence of Brevundimonas diminuta.</title>
        <authorList>
            <person name="Brown P.J.B."/>
            <person name="Buechlein A."/>
            <person name="Hemmerich C."/>
            <person name="Brun Y.V."/>
        </authorList>
    </citation>
    <scope>NUCLEOTIDE SEQUENCE [LARGE SCALE GENOMIC DNA]</scope>
    <source>
        <strain evidence="3">C19</strain>
    </source>
</reference>
<dbReference type="HOGENOM" id="CLU_3058094_0_0_5"/>
<evidence type="ECO:0000313" key="2">
    <source>
        <dbReference type="EMBL" id="EGF89993.1"/>
    </source>
</evidence>
<evidence type="ECO:0000313" key="3">
    <source>
        <dbReference type="Proteomes" id="UP000006512"/>
    </source>
</evidence>
<dbReference type="AlphaFoldDB" id="F4QTC3"/>